<organism evidence="7 8">
    <name type="scientific">Kribbella italica</name>
    <dbReference type="NCBI Taxonomy" id="1540520"/>
    <lineage>
        <taxon>Bacteria</taxon>
        <taxon>Bacillati</taxon>
        <taxon>Actinomycetota</taxon>
        <taxon>Actinomycetes</taxon>
        <taxon>Propionibacteriales</taxon>
        <taxon>Kribbellaceae</taxon>
        <taxon>Kribbella</taxon>
    </lineage>
</organism>
<comment type="caution">
    <text evidence="7">The sequence shown here is derived from an EMBL/GenBank/DDBJ whole genome shotgun (WGS) entry which is preliminary data.</text>
</comment>
<dbReference type="InterPro" id="IPR000212">
    <property type="entry name" value="DNA_helicase_UvrD/REP"/>
</dbReference>
<dbReference type="GO" id="GO:0003677">
    <property type="term" value="F:DNA binding"/>
    <property type="evidence" value="ECO:0007669"/>
    <property type="project" value="InterPro"/>
</dbReference>
<dbReference type="Proteomes" id="UP000549971">
    <property type="component" value="Unassembled WGS sequence"/>
</dbReference>
<dbReference type="AlphaFoldDB" id="A0A7W9MZN4"/>
<dbReference type="GO" id="GO:0016787">
    <property type="term" value="F:hydrolase activity"/>
    <property type="evidence" value="ECO:0007669"/>
    <property type="project" value="UniProtKB-UniRule"/>
</dbReference>
<dbReference type="PANTHER" id="PTHR11070">
    <property type="entry name" value="UVRD / RECB / PCRA DNA HELICASE FAMILY MEMBER"/>
    <property type="match status" value="1"/>
</dbReference>
<dbReference type="PROSITE" id="PS51198">
    <property type="entry name" value="UVRD_HELICASE_ATP_BIND"/>
    <property type="match status" value="1"/>
</dbReference>
<dbReference type="Pfam" id="PF00580">
    <property type="entry name" value="UvrD-helicase"/>
    <property type="match status" value="1"/>
</dbReference>
<keyword evidence="2 5" id="KW-0378">Hydrolase</keyword>
<name>A0A7W9MZN4_9ACTN</name>
<evidence type="ECO:0000256" key="5">
    <source>
        <dbReference type="PROSITE-ProRule" id="PRU00560"/>
    </source>
</evidence>
<proteinExistence type="predicted"/>
<sequence>MTAEGGEPFKAAADALTEEQHRALGARSPRLYIEAGPGTGKTTVSAQRFGVHRFDPEARSDVRAVVAVSFTRAATLTLARRVQRFWGREALSWPHQIVTLDAIMSDLLRDLLRAGVLRWPNGHVDLRVEDSWSAFGATLWNRTAYELTVQNGEVVVVSGFTDSGRVTVPTTISIPLLNDGICTHDDIRSVLEQAIDDPGIADFVRARLAARMRALIVDEVFDANDLDIAIIEFAVEAGVAVTLVGDPGRRCMCSAVPGLRSFPCCSTGRSSGGSR</sequence>
<evidence type="ECO:0000256" key="4">
    <source>
        <dbReference type="ARBA" id="ARBA00022840"/>
    </source>
</evidence>
<keyword evidence="8" id="KW-1185">Reference proteome</keyword>
<evidence type="ECO:0000259" key="6">
    <source>
        <dbReference type="PROSITE" id="PS51198"/>
    </source>
</evidence>
<dbReference type="Gene3D" id="3.40.50.300">
    <property type="entry name" value="P-loop containing nucleotide triphosphate hydrolases"/>
    <property type="match status" value="1"/>
</dbReference>
<evidence type="ECO:0000313" key="7">
    <source>
        <dbReference type="EMBL" id="MBB5841577.1"/>
    </source>
</evidence>
<evidence type="ECO:0000256" key="3">
    <source>
        <dbReference type="ARBA" id="ARBA00022806"/>
    </source>
</evidence>
<reference evidence="7 8" key="1">
    <citation type="submission" date="2020-08" db="EMBL/GenBank/DDBJ databases">
        <title>Sequencing the genomes of 1000 actinobacteria strains.</title>
        <authorList>
            <person name="Klenk H.-P."/>
        </authorList>
    </citation>
    <scope>NUCLEOTIDE SEQUENCE [LARGE SCALE GENOMIC DNA]</scope>
    <source>
        <strain evidence="7 8">DSM 28967</strain>
    </source>
</reference>
<feature type="domain" description="UvrD-like helicase ATP-binding" evidence="6">
    <location>
        <begin position="14"/>
        <end position="275"/>
    </location>
</feature>
<evidence type="ECO:0000256" key="2">
    <source>
        <dbReference type="ARBA" id="ARBA00022801"/>
    </source>
</evidence>
<dbReference type="InterPro" id="IPR014016">
    <property type="entry name" value="UvrD-like_ATP-bd"/>
</dbReference>
<evidence type="ECO:0000313" key="8">
    <source>
        <dbReference type="Proteomes" id="UP000549971"/>
    </source>
</evidence>
<keyword evidence="1 5" id="KW-0547">Nucleotide-binding</keyword>
<gene>
    <name evidence="7" type="ORF">HDA39_008311</name>
</gene>
<keyword evidence="3 5" id="KW-0347">Helicase</keyword>
<dbReference type="GO" id="GO:0043138">
    <property type="term" value="F:3'-5' DNA helicase activity"/>
    <property type="evidence" value="ECO:0007669"/>
    <property type="project" value="TreeGrafter"/>
</dbReference>
<accession>A0A7W9MZN4</accession>
<feature type="binding site" evidence="5">
    <location>
        <begin position="35"/>
        <end position="42"/>
    </location>
    <ligand>
        <name>ATP</name>
        <dbReference type="ChEBI" id="CHEBI:30616"/>
    </ligand>
</feature>
<dbReference type="EMBL" id="JACHMY010000001">
    <property type="protein sequence ID" value="MBB5841577.1"/>
    <property type="molecule type" value="Genomic_DNA"/>
</dbReference>
<keyword evidence="4 5" id="KW-0067">ATP-binding</keyword>
<evidence type="ECO:0000256" key="1">
    <source>
        <dbReference type="ARBA" id="ARBA00022741"/>
    </source>
</evidence>
<dbReference type="PANTHER" id="PTHR11070:SF2">
    <property type="entry name" value="ATP-DEPENDENT DNA HELICASE SRS2"/>
    <property type="match status" value="1"/>
</dbReference>
<dbReference type="SUPFAM" id="SSF52540">
    <property type="entry name" value="P-loop containing nucleoside triphosphate hydrolases"/>
    <property type="match status" value="1"/>
</dbReference>
<dbReference type="GO" id="GO:0000725">
    <property type="term" value="P:recombinational repair"/>
    <property type="evidence" value="ECO:0007669"/>
    <property type="project" value="TreeGrafter"/>
</dbReference>
<dbReference type="InterPro" id="IPR027417">
    <property type="entry name" value="P-loop_NTPase"/>
</dbReference>
<dbReference type="GO" id="GO:0005524">
    <property type="term" value="F:ATP binding"/>
    <property type="evidence" value="ECO:0007669"/>
    <property type="project" value="UniProtKB-UniRule"/>
</dbReference>
<protein>
    <submittedName>
        <fullName evidence="7">Superfamily I DNA/RNA helicase</fullName>
    </submittedName>
</protein>
<dbReference type="RefSeq" id="WP_184805117.1">
    <property type="nucleotide sequence ID" value="NZ_JACHMY010000001.1"/>
</dbReference>